<comment type="subcellular location">
    <subcellularLocation>
        <location evidence="1">Mitochondrion outer membrane</location>
        <topology evidence="1">Single-pass membrane protein</topology>
    </subcellularLocation>
</comment>
<dbReference type="InterPro" id="IPR003593">
    <property type="entry name" value="AAA+_ATPase"/>
</dbReference>
<feature type="domain" description="AAA+ ATPase" evidence="7">
    <location>
        <begin position="742"/>
        <end position="880"/>
    </location>
</feature>
<evidence type="ECO:0000256" key="2">
    <source>
        <dbReference type="ARBA" id="ARBA00022741"/>
    </source>
</evidence>
<evidence type="ECO:0000256" key="6">
    <source>
        <dbReference type="SAM" id="MobiDB-lite"/>
    </source>
</evidence>
<feature type="compositionally biased region" description="Polar residues" evidence="6">
    <location>
        <begin position="1062"/>
        <end position="1074"/>
    </location>
</feature>
<dbReference type="GO" id="GO:0005741">
    <property type="term" value="C:mitochondrial outer membrane"/>
    <property type="evidence" value="ECO:0007669"/>
    <property type="project" value="UniProtKB-SubCell"/>
</dbReference>
<evidence type="ECO:0000256" key="4">
    <source>
        <dbReference type="ARBA" id="ARBA00022840"/>
    </source>
</evidence>
<feature type="compositionally biased region" description="Basic and acidic residues" evidence="6">
    <location>
        <begin position="409"/>
        <end position="427"/>
    </location>
</feature>
<accession>J4HWJ1</accession>
<dbReference type="InterPro" id="IPR003959">
    <property type="entry name" value="ATPase_AAA_core"/>
</dbReference>
<feature type="region of interest" description="Disordered" evidence="6">
    <location>
        <begin position="650"/>
        <end position="671"/>
    </location>
</feature>
<evidence type="ECO:0000256" key="5">
    <source>
        <dbReference type="ARBA" id="ARBA00023128"/>
    </source>
</evidence>
<dbReference type="GO" id="GO:0016887">
    <property type="term" value="F:ATP hydrolysis activity"/>
    <property type="evidence" value="ECO:0007669"/>
    <property type="project" value="InterPro"/>
</dbReference>
<keyword evidence="3" id="KW-0472">Membrane</keyword>
<proteinExistence type="predicted"/>
<feature type="compositionally biased region" description="Low complexity" evidence="6">
    <location>
        <begin position="66"/>
        <end position="75"/>
    </location>
</feature>
<feature type="region of interest" description="Disordered" evidence="6">
    <location>
        <begin position="944"/>
        <end position="987"/>
    </location>
</feature>
<dbReference type="HOGENOM" id="CLU_004423_0_0_1"/>
<dbReference type="GeneID" id="24097263"/>
<keyword evidence="2" id="KW-0547">Nucleotide-binding</keyword>
<dbReference type="InParanoid" id="J4HWJ1"/>
<dbReference type="PANTHER" id="PTHR45644">
    <property type="entry name" value="AAA ATPASE, PUTATIVE (AFU_ORTHOLOGUE AFUA_2G12920)-RELATED-RELATED"/>
    <property type="match status" value="1"/>
</dbReference>
<organism evidence="8 9">
    <name type="scientific">Fibroporia radiculosa</name>
    <dbReference type="NCBI Taxonomy" id="599839"/>
    <lineage>
        <taxon>Eukaryota</taxon>
        <taxon>Fungi</taxon>
        <taxon>Dikarya</taxon>
        <taxon>Basidiomycota</taxon>
        <taxon>Agaricomycotina</taxon>
        <taxon>Agaricomycetes</taxon>
        <taxon>Polyporales</taxon>
        <taxon>Fibroporiaceae</taxon>
        <taxon>Fibroporia</taxon>
    </lineage>
</organism>
<dbReference type="PANTHER" id="PTHR45644:SF56">
    <property type="entry name" value="AAA ATPASE, PUTATIVE (AFU_ORTHOLOGUE AFUA_2G12920)-RELATED"/>
    <property type="match status" value="1"/>
</dbReference>
<dbReference type="Pfam" id="PF17862">
    <property type="entry name" value="AAA_lid_3"/>
    <property type="match status" value="1"/>
</dbReference>
<keyword evidence="3" id="KW-1000">Mitochondrion outer membrane</keyword>
<feature type="region of interest" description="Disordered" evidence="6">
    <location>
        <begin position="1042"/>
        <end position="1074"/>
    </location>
</feature>
<keyword evidence="9" id="KW-1185">Reference proteome</keyword>
<dbReference type="RefSeq" id="XP_012181635.1">
    <property type="nucleotide sequence ID" value="XM_012326245.1"/>
</dbReference>
<dbReference type="GO" id="GO:0005524">
    <property type="term" value="F:ATP binding"/>
    <property type="evidence" value="ECO:0007669"/>
    <property type="project" value="UniProtKB-KW"/>
</dbReference>
<evidence type="ECO:0000313" key="8">
    <source>
        <dbReference type="EMBL" id="CCM02352.1"/>
    </source>
</evidence>
<dbReference type="EMBL" id="HE797078">
    <property type="protein sequence ID" value="CCM02352.1"/>
    <property type="molecule type" value="Genomic_DNA"/>
</dbReference>
<name>J4HWJ1_9APHY</name>
<feature type="region of interest" description="Disordered" evidence="6">
    <location>
        <begin position="400"/>
        <end position="459"/>
    </location>
</feature>
<gene>
    <name evidence="8" type="ORF">FIBRA_04447</name>
</gene>
<dbReference type="OrthoDB" id="39734at2759"/>
<feature type="region of interest" description="Disordered" evidence="6">
    <location>
        <begin position="25"/>
        <end position="128"/>
    </location>
</feature>
<keyword evidence="4" id="KW-0067">ATP-binding</keyword>
<dbReference type="SMART" id="SM00382">
    <property type="entry name" value="AAA"/>
    <property type="match status" value="1"/>
</dbReference>
<evidence type="ECO:0000259" key="7">
    <source>
        <dbReference type="SMART" id="SM00382"/>
    </source>
</evidence>
<feature type="compositionally biased region" description="Basic and acidic residues" evidence="6">
    <location>
        <begin position="650"/>
        <end position="664"/>
    </location>
</feature>
<dbReference type="InterPro" id="IPR027417">
    <property type="entry name" value="P-loop_NTPase"/>
</dbReference>
<dbReference type="STRING" id="599839.J4HWJ1"/>
<evidence type="ECO:0000256" key="1">
    <source>
        <dbReference type="ARBA" id="ARBA00004572"/>
    </source>
</evidence>
<feature type="compositionally biased region" description="Low complexity" evidence="6">
    <location>
        <begin position="45"/>
        <end position="56"/>
    </location>
</feature>
<reference evidence="8 9" key="1">
    <citation type="journal article" date="2012" name="Appl. Environ. Microbiol.">
        <title>Short-read sequencing for genomic analysis of the brown rot fungus Fibroporia radiculosa.</title>
        <authorList>
            <person name="Tang J.D."/>
            <person name="Perkins A.D."/>
            <person name="Sonstegard T.S."/>
            <person name="Schroeder S.G."/>
            <person name="Burgess S.C."/>
            <person name="Diehl S.V."/>
        </authorList>
    </citation>
    <scope>NUCLEOTIDE SEQUENCE [LARGE SCALE GENOMIC DNA]</scope>
    <source>
        <strain evidence="8 9">TFFH 294</strain>
    </source>
</reference>
<protein>
    <recommendedName>
        <fullName evidence="7">AAA+ ATPase domain-containing protein</fullName>
    </recommendedName>
</protein>
<dbReference type="Gene3D" id="1.10.8.60">
    <property type="match status" value="1"/>
</dbReference>
<keyword evidence="5" id="KW-0496">Mitochondrion</keyword>
<dbReference type="PROSITE" id="PS00674">
    <property type="entry name" value="AAA"/>
    <property type="match status" value="1"/>
</dbReference>
<dbReference type="Gene3D" id="3.40.50.300">
    <property type="entry name" value="P-loop containing nucleotide triphosphate hydrolases"/>
    <property type="match status" value="1"/>
</dbReference>
<evidence type="ECO:0000256" key="3">
    <source>
        <dbReference type="ARBA" id="ARBA00022787"/>
    </source>
</evidence>
<dbReference type="InterPro" id="IPR051701">
    <property type="entry name" value="Mito_OM_Translocase_MSP1"/>
</dbReference>
<feature type="compositionally biased region" description="Polar residues" evidence="6">
    <location>
        <begin position="93"/>
        <end position="106"/>
    </location>
</feature>
<dbReference type="Proteomes" id="UP000006352">
    <property type="component" value="Unassembled WGS sequence"/>
</dbReference>
<dbReference type="SUPFAM" id="SSF52540">
    <property type="entry name" value="P-loop containing nucleoside triphosphate hydrolases"/>
    <property type="match status" value="1"/>
</dbReference>
<dbReference type="Pfam" id="PF00004">
    <property type="entry name" value="AAA"/>
    <property type="match status" value="1"/>
</dbReference>
<evidence type="ECO:0000313" key="9">
    <source>
        <dbReference type="Proteomes" id="UP000006352"/>
    </source>
</evidence>
<dbReference type="InterPro" id="IPR041569">
    <property type="entry name" value="AAA_lid_3"/>
</dbReference>
<dbReference type="InterPro" id="IPR003960">
    <property type="entry name" value="ATPase_AAA_CS"/>
</dbReference>
<sequence length="1074" mass="117287">MRAHILSRRARSLVKTQPIRHRALLSSTHALRYPRKDHSGSSQATPRISRRSSSSITPPPTEPDEAVSPSASPSASEPPPEDANDKPKRRTRVSTASKDTDASPSLPTGLDILWIPEDDPDSPHSHALPPPEIFEEILHNLHITLHPQTQHKAAYASASGSLIEPTFAMYCPIEGGDIYVDETVRELARQTGAEVVVLDAAQLAAGACGQFGKAASVLQLPNNPLHVSANTSLSSRNNARLPSYDEDDWDDSPVIMPSRMTLQVFSPVPTRHARTVLASPPRAGSMSKLKAFFDEIINITAESSVPESSPVPSSRRKPRIVYVRDFGTLAPSSATWYPALLAAVRQRRQGAISRPTSPVVNPTTIIFGITPSVITPGSTPSSDPNHQGFVNLAIPRSASAPVNIPSKLPKSEYSEDPSSDKAREKRLMSRLKQWSQGDAASHDIPQLANTDDYDDASSSKGAPEIVLVGGSEGIGGLPSMLSSALSTAASSRGRSGPSGSGNNRQFFRTSLVIPNVRTPSLERSTRMARRREINELIMRMAVAAVGGELGKMEPITTSDISEIETEQTDLVKKEKRLWEDWGKAVEPWSTVRRIADRAVGKTMASTQTQSLLNRSLDATPIVWSSIYEAWSTDRTAQDLWKSMLLESSSKPHREHVVGEEGKNSEEEDEPSIDELIERIKRDPELDHHEARLLGSIVDTKSLSTTFGQVHLPEHTIDSVRTIVSLPLLHPGAFDHGLLKEHAMTGCLLFGPPGTGKTLVVRAIAKEAGCRMLAIMPSDVMDMYVGEGEKLVRAVFSLARRLSPCVVFIDELDALFGARMSRETGGAIAHRGVITEFMQEMDGLKSSKNNVIVIGATNRPFDLDDAVLRRLPRRLLVDLPGEREREEILKILLRDETLSSDIDLKVLAKRAESFSGSDLKHLCVAAVLDAVKERVEVPWRSMPLTVLPDQNSPTASVPDDKSVEDSSSENVAAAGDSQVLTIKPEPTTPSYSRTVAWRNFEKALKEITPSASESLGSLADLRKWNEEFGEGRKQRRQLMWGKGRFGFTIQPPDNQDAGRVAAPTTSYDSSIDTVD</sequence>
<dbReference type="AlphaFoldDB" id="J4HWJ1"/>